<protein>
    <recommendedName>
        <fullName evidence="4">5-bromo-4-chloroindolyl phosphate hydrolysis protein</fullName>
    </recommendedName>
</protein>
<feature type="transmembrane region" description="Helical" evidence="1">
    <location>
        <begin position="156"/>
        <end position="176"/>
    </location>
</feature>
<dbReference type="Pfam" id="PF10112">
    <property type="entry name" value="Halogen_Hydrol"/>
    <property type="match status" value="1"/>
</dbReference>
<gene>
    <name evidence="2" type="ORF">FYJ71_08725</name>
</gene>
<evidence type="ECO:0008006" key="4">
    <source>
        <dbReference type="Google" id="ProtNLM"/>
    </source>
</evidence>
<dbReference type="EMBL" id="VUNE01000005">
    <property type="protein sequence ID" value="MST63019.1"/>
    <property type="molecule type" value="Genomic_DNA"/>
</dbReference>
<keyword evidence="1" id="KW-0472">Membrane</keyword>
<keyword evidence="1" id="KW-1133">Transmembrane helix</keyword>
<accession>A0A6N7XIV1</accession>
<evidence type="ECO:0000313" key="3">
    <source>
        <dbReference type="Proteomes" id="UP000440713"/>
    </source>
</evidence>
<keyword evidence="1" id="KW-0812">Transmembrane</keyword>
<evidence type="ECO:0000313" key="2">
    <source>
        <dbReference type="EMBL" id="MST63019.1"/>
    </source>
</evidence>
<name>A0A6N7XIV1_9FIRM</name>
<organism evidence="2 3">
    <name type="scientific">Peptostreptococcus porci</name>
    <dbReference type="NCBI Taxonomy" id="2652282"/>
    <lineage>
        <taxon>Bacteria</taxon>
        <taxon>Bacillati</taxon>
        <taxon>Bacillota</taxon>
        <taxon>Clostridia</taxon>
        <taxon>Peptostreptococcales</taxon>
        <taxon>Peptostreptococcaceae</taxon>
        <taxon>Peptostreptococcus</taxon>
    </lineage>
</organism>
<feature type="transmembrane region" description="Helical" evidence="1">
    <location>
        <begin position="124"/>
        <end position="150"/>
    </location>
</feature>
<comment type="caution">
    <text evidence="2">The sequence shown here is derived from an EMBL/GenBank/DDBJ whole genome shotgun (WGS) entry which is preliminary data.</text>
</comment>
<keyword evidence="3" id="KW-1185">Reference proteome</keyword>
<dbReference type="InterPro" id="IPR018770">
    <property type="entry name" value="ChloroindolylP_hydrolase"/>
</dbReference>
<evidence type="ECO:0000256" key="1">
    <source>
        <dbReference type="SAM" id="Phobius"/>
    </source>
</evidence>
<proteinExistence type="predicted"/>
<dbReference type="AlphaFoldDB" id="A0A6N7XIV1"/>
<dbReference type="Proteomes" id="UP000440713">
    <property type="component" value="Unassembled WGS sequence"/>
</dbReference>
<dbReference type="RefSeq" id="WP_154538500.1">
    <property type="nucleotide sequence ID" value="NZ_JAXFFP010000015.1"/>
</dbReference>
<sequence length="407" mass="47294">MNDKFYKNNKQNDNQYSDNYYKKYDDFKGNNDNNYKKEYYKQMRQKSVDEIFSNIDFGEINELVKSGVDLAYREVKRSNVFNVASMITSSFSDYINNRDTNKHIGERIEQGFDIERYSNKPQGYIPMVIAQIGFYTVASTILISGGIFALLGISGLAALLFSIGIVSFGFGVFSSIRARTITRFRKYISYFSNREFDDIDRISKTLNIDKNKVIKDLKTMIKNNYFNQGHLVENDSLFIVNNQCYQYYYEAYKNRQKVEKEKLEIEKNDELKIFINETNEKNDELEYLGKTIVDSDVVNEIDKILNSSKQIVEVVKKYPEQLGLLNRYSTYYLPTTVKLVKTFSEMENNSERIVSSNTTKEQISSTLVTISEAFDRLLDQLLSVKKMDINADISVLNTMLSQDGLKK</sequence>
<reference evidence="2 3" key="1">
    <citation type="submission" date="2019-08" db="EMBL/GenBank/DDBJ databases">
        <title>In-depth cultivation of the pig gut microbiome towards novel bacterial diversity and tailored functional studies.</title>
        <authorList>
            <person name="Wylensek D."/>
            <person name="Hitch T.C.A."/>
            <person name="Clavel T."/>
        </authorList>
    </citation>
    <scope>NUCLEOTIDE SEQUENCE [LARGE SCALE GENOMIC DNA]</scope>
    <source>
        <strain evidence="2 3">WCA-SAB-591-4A-A</strain>
    </source>
</reference>